<dbReference type="EMBL" id="JBBPIX010000002">
    <property type="protein sequence ID" value="MEK6463012.1"/>
    <property type="molecule type" value="Genomic_DNA"/>
</dbReference>
<dbReference type="Proteomes" id="UP001367513">
    <property type="component" value="Unassembled WGS sequence"/>
</dbReference>
<accession>A0ABU9A9E9</accession>
<gene>
    <name evidence="2" type="ORF">WG925_04585</name>
</gene>
<keyword evidence="3" id="KW-1185">Reference proteome</keyword>
<keyword evidence="1" id="KW-0472">Membrane</keyword>
<comment type="caution">
    <text evidence="2">The sequence shown here is derived from an EMBL/GenBank/DDBJ whole genome shotgun (WGS) entry which is preliminary data.</text>
</comment>
<evidence type="ECO:0000313" key="3">
    <source>
        <dbReference type="Proteomes" id="UP001367513"/>
    </source>
</evidence>
<evidence type="ECO:0000256" key="1">
    <source>
        <dbReference type="SAM" id="Phobius"/>
    </source>
</evidence>
<organism evidence="2 3">
    <name type="scientific">Pseudonocardia alni subsp. carboxydivorans</name>
    <dbReference type="NCBI Taxonomy" id="415010"/>
    <lineage>
        <taxon>Bacteria</taxon>
        <taxon>Bacillati</taxon>
        <taxon>Actinomycetota</taxon>
        <taxon>Actinomycetes</taxon>
        <taxon>Pseudonocardiales</taxon>
        <taxon>Pseudonocardiaceae</taxon>
        <taxon>Pseudonocardia</taxon>
    </lineage>
</organism>
<evidence type="ECO:0000313" key="2">
    <source>
        <dbReference type="EMBL" id="MEK6463012.1"/>
    </source>
</evidence>
<evidence type="ECO:0008006" key="4">
    <source>
        <dbReference type="Google" id="ProtNLM"/>
    </source>
</evidence>
<feature type="transmembrane region" description="Helical" evidence="1">
    <location>
        <begin position="21"/>
        <end position="41"/>
    </location>
</feature>
<dbReference type="RefSeq" id="WP_346103753.1">
    <property type="nucleotide sequence ID" value="NZ_BAAAOD010000024.1"/>
</dbReference>
<keyword evidence="1" id="KW-1133">Transmembrane helix</keyword>
<sequence length="42" mass="4539">MGRTPWFGPKRVGWGLRPQTWQGRVLTAALAAALLVVAAVVH</sequence>
<keyword evidence="1" id="KW-0812">Transmembrane</keyword>
<protein>
    <recommendedName>
        <fullName evidence="4">DUF58 domain-containing protein</fullName>
    </recommendedName>
</protein>
<reference evidence="2 3" key="1">
    <citation type="submission" date="2024-03" db="EMBL/GenBank/DDBJ databases">
        <title>Draft genome sequence of Pseudonocardia carboxydivorans JCM 14827.</title>
        <authorList>
            <person name="Duangmal K."/>
        </authorList>
    </citation>
    <scope>NUCLEOTIDE SEQUENCE [LARGE SCALE GENOMIC DNA]</scope>
    <source>
        <strain evidence="2 3">JCM 14827</strain>
    </source>
</reference>
<name>A0ABU9A9E9_PSEA5</name>
<proteinExistence type="predicted"/>